<keyword evidence="1" id="KW-0732">Signal</keyword>
<dbReference type="EMBL" id="PGFJ01000001">
    <property type="protein sequence ID" value="PJJ85052.1"/>
    <property type="molecule type" value="Genomic_DNA"/>
</dbReference>
<feature type="chain" id="PRO_5014172064" description="Alpha-L-rhamnosidase six-hairpin glycosidase domain-containing protein" evidence="1">
    <location>
        <begin position="27"/>
        <end position="752"/>
    </location>
</feature>
<evidence type="ECO:0000313" key="2">
    <source>
        <dbReference type="EMBL" id="PJJ85052.1"/>
    </source>
</evidence>
<name>A0A2H9VW86_9SPHI</name>
<sequence length="752" mass="85220">MPRSYVNRFVPNVLPMSTITSLWALAAIKKLTDASDSLHQQTQGGYNFEIKLIDDSLWVLTGFYERNKIAFRTAYLPHGFDDVKITAKDETGVSVKLIAAIGEFVVDIKWPQPDEAILRYTVSLKAKADFFVPYSPRDILIFGNAEPEGEIHISQTGTRSGLLYGSLKKPGSGTFLYFQNLTALADYNTDTESSVGGIVGGLWPELGLSLPPTSDKPLQKGKTYILSDAFVVLDDKSPADQFDIAKGFLETLAKVYLLLPRPETPYQDYLDVLPKALHDIETNKGCWSYHSGRAYLNAYLCDYYTPPEIMVQLAVLLPVQDYMRWSGETCALEKEILDGLSAFYDEKIGTVMRWLPSAEDMLDKSEEQKIPKVMDAWYLHHPLLNLARLAEGGNKLAKELLLNSVDYAIKVAHHFNYCWPVFYNMETLEVIKAETKEGAGGEKDVAGLYAHVMLQVWELTKDKKFFREAEKAAQSMQQHGFNVFYQANNTMFSAKAMILLYKETKKELYRNLSYLFLANIFKNVALWECEYGFGKNFPTFFQLFPLDDAPYTAVYEEQESFSGVHEFLNYANGVELLPSVRLLLAEFVKHSINRMMYYYPPMLPEDMMVKDVKTGELDPKLWVALEDIHDGWEQSGSVGQEVYGAGLCFGIVPRQYMRVPVKNFIIFVDYPVINQTTKGNSFSFDVEGDSRLTCRMKILKQGNKRLPALKINIENDIDQLEINKLKAVKDGAEYIIHGGQKISVSWNGPANN</sequence>
<dbReference type="Proteomes" id="UP000242687">
    <property type="component" value="Unassembled WGS sequence"/>
</dbReference>
<dbReference type="InterPro" id="IPR008928">
    <property type="entry name" value="6-hairpin_glycosidase_sf"/>
</dbReference>
<comment type="caution">
    <text evidence="2">The sequence shown here is derived from an EMBL/GenBank/DDBJ whole genome shotgun (WGS) entry which is preliminary data.</text>
</comment>
<keyword evidence="3" id="KW-1185">Reference proteome</keyword>
<protein>
    <recommendedName>
        <fullName evidence="4">Alpha-L-rhamnosidase six-hairpin glycosidase domain-containing protein</fullName>
    </recommendedName>
</protein>
<proteinExistence type="predicted"/>
<feature type="signal peptide" evidence="1">
    <location>
        <begin position="1"/>
        <end position="26"/>
    </location>
</feature>
<dbReference type="SUPFAM" id="SSF48208">
    <property type="entry name" value="Six-hairpin glycosidases"/>
    <property type="match status" value="1"/>
</dbReference>
<organism evidence="2 3">
    <name type="scientific">Mucilaginibacter auburnensis</name>
    <dbReference type="NCBI Taxonomy" id="1457233"/>
    <lineage>
        <taxon>Bacteria</taxon>
        <taxon>Pseudomonadati</taxon>
        <taxon>Bacteroidota</taxon>
        <taxon>Sphingobacteriia</taxon>
        <taxon>Sphingobacteriales</taxon>
        <taxon>Sphingobacteriaceae</taxon>
        <taxon>Mucilaginibacter</taxon>
    </lineage>
</organism>
<reference evidence="2 3" key="1">
    <citation type="submission" date="2017-11" db="EMBL/GenBank/DDBJ databases">
        <title>Genomic Encyclopedia of Archaeal and Bacterial Type Strains, Phase II (KMG-II): From Individual Species to Whole Genera.</title>
        <authorList>
            <person name="Goeker M."/>
        </authorList>
    </citation>
    <scope>NUCLEOTIDE SEQUENCE [LARGE SCALE GENOMIC DNA]</scope>
    <source>
        <strain evidence="2 3">DSM 28175</strain>
    </source>
</reference>
<accession>A0A2H9VW86</accession>
<dbReference type="GO" id="GO:0005975">
    <property type="term" value="P:carbohydrate metabolic process"/>
    <property type="evidence" value="ECO:0007669"/>
    <property type="project" value="InterPro"/>
</dbReference>
<evidence type="ECO:0000313" key="3">
    <source>
        <dbReference type="Proteomes" id="UP000242687"/>
    </source>
</evidence>
<dbReference type="AlphaFoldDB" id="A0A2H9VW86"/>
<gene>
    <name evidence="2" type="ORF">CLV57_2075</name>
</gene>
<evidence type="ECO:0008006" key="4">
    <source>
        <dbReference type="Google" id="ProtNLM"/>
    </source>
</evidence>
<evidence type="ECO:0000256" key="1">
    <source>
        <dbReference type="SAM" id="SignalP"/>
    </source>
</evidence>